<dbReference type="AlphaFoldDB" id="A0A212LWS4"/>
<dbReference type="InterPro" id="IPR036318">
    <property type="entry name" value="FAD-bd_PCMH-like_sf"/>
</dbReference>
<evidence type="ECO:0000256" key="1">
    <source>
        <dbReference type="ARBA" id="ARBA00001974"/>
    </source>
</evidence>
<dbReference type="Gene3D" id="3.30.465.10">
    <property type="match status" value="1"/>
</dbReference>
<keyword evidence="3" id="KW-0274">FAD</keyword>
<protein>
    <submittedName>
        <fullName evidence="6">Glycolate oxidase subunit GlcD</fullName>
    </submittedName>
</protein>
<keyword evidence="2" id="KW-0285">Flavoprotein</keyword>
<dbReference type="InterPro" id="IPR016166">
    <property type="entry name" value="FAD-bd_PCMH"/>
</dbReference>
<dbReference type="InterPro" id="IPR006094">
    <property type="entry name" value="Oxid_FAD_bind_N"/>
</dbReference>
<evidence type="ECO:0000256" key="3">
    <source>
        <dbReference type="ARBA" id="ARBA00022827"/>
    </source>
</evidence>
<evidence type="ECO:0000313" key="6">
    <source>
        <dbReference type="EMBL" id="SCM82035.1"/>
    </source>
</evidence>
<proteinExistence type="predicted"/>
<dbReference type="GO" id="GO:0071949">
    <property type="term" value="F:FAD binding"/>
    <property type="evidence" value="ECO:0007669"/>
    <property type="project" value="InterPro"/>
</dbReference>
<dbReference type="EMBL" id="FMJE01000004">
    <property type="protein sequence ID" value="SCM82035.1"/>
    <property type="molecule type" value="Genomic_DNA"/>
</dbReference>
<dbReference type="GO" id="GO:0016491">
    <property type="term" value="F:oxidoreductase activity"/>
    <property type="evidence" value="ECO:0007669"/>
    <property type="project" value="UniProtKB-KW"/>
</dbReference>
<dbReference type="SUPFAM" id="SSF56176">
    <property type="entry name" value="FAD-binding/transporter-associated domain-like"/>
    <property type="match status" value="1"/>
</dbReference>
<dbReference type="Pfam" id="PF02913">
    <property type="entry name" value="FAD-oxidase_C"/>
    <property type="match status" value="1"/>
</dbReference>
<evidence type="ECO:0000259" key="5">
    <source>
        <dbReference type="PROSITE" id="PS51387"/>
    </source>
</evidence>
<evidence type="ECO:0000256" key="4">
    <source>
        <dbReference type="ARBA" id="ARBA00023002"/>
    </source>
</evidence>
<name>A0A212LWS4_9FIRM</name>
<dbReference type="PANTHER" id="PTHR11748:SF103">
    <property type="entry name" value="GLYCOLATE OXIDASE SUBUNIT GLCE"/>
    <property type="match status" value="1"/>
</dbReference>
<comment type="cofactor">
    <cofactor evidence="1">
        <name>FAD</name>
        <dbReference type="ChEBI" id="CHEBI:57692"/>
    </cofactor>
</comment>
<feature type="domain" description="FAD-binding PCMH-type" evidence="5">
    <location>
        <begin position="1"/>
        <end position="168"/>
    </location>
</feature>
<accession>A0A212LWS4</accession>
<keyword evidence="4" id="KW-0560">Oxidoreductase</keyword>
<dbReference type="RefSeq" id="WP_288184810.1">
    <property type="nucleotide sequence ID" value="NZ_LT608335.1"/>
</dbReference>
<dbReference type="PANTHER" id="PTHR11748">
    <property type="entry name" value="D-LACTATE DEHYDROGENASE"/>
    <property type="match status" value="1"/>
</dbReference>
<dbReference type="InterPro" id="IPR004113">
    <property type="entry name" value="FAD-bd_oxidored_4_C"/>
</dbReference>
<reference evidence="6" key="1">
    <citation type="submission" date="2016-08" db="EMBL/GenBank/DDBJ databases">
        <authorList>
            <person name="Seilhamer J.J."/>
        </authorList>
    </citation>
    <scope>NUCLEOTIDE SEQUENCE</scope>
    <source>
        <strain evidence="6">86</strain>
    </source>
</reference>
<gene>
    <name evidence="6" type="primary">glcD</name>
    <name evidence="6" type="ORF">KL86SPO_40520</name>
</gene>
<dbReference type="PROSITE" id="PS51387">
    <property type="entry name" value="FAD_PCMH"/>
    <property type="match status" value="1"/>
</dbReference>
<organism evidence="6">
    <name type="scientific">uncultured Sporomusa sp</name>
    <dbReference type="NCBI Taxonomy" id="307249"/>
    <lineage>
        <taxon>Bacteria</taxon>
        <taxon>Bacillati</taxon>
        <taxon>Bacillota</taxon>
        <taxon>Negativicutes</taxon>
        <taxon>Selenomonadales</taxon>
        <taxon>Sporomusaceae</taxon>
        <taxon>Sporomusa</taxon>
        <taxon>environmental samples</taxon>
    </lineage>
</organism>
<dbReference type="InterPro" id="IPR016164">
    <property type="entry name" value="FAD-linked_Oxase-like_C"/>
</dbReference>
<dbReference type="SUPFAM" id="SSF55103">
    <property type="entry name" value="FAD-linked oxidases, C-terminal domain"/>
    <property type="match status" value="1"/>
</dbReference>
<dbReference type="InterPro" id="IPR016169">
    <property type="entry name" value="FAD-bd_PCMH_sub2"/>
</dbReference>
<sequence length="387" mass="42557">MSQSVSPQSVEELQHLVRTAAAAGSPIYTYRSGQSEGVMLDLSNLNQIFEIDAANLVAVVGPGVTLGILAARLAEQGLRFIPADTPFYQDKTVGRLFYEGCSNLSSLKYGSAKHFLMGSEIVLPDGELLTTGGKTVKNVTGYDFTRFFNAPYTDYGITVKFLLKLLPLPETRTGLAVVFNEVDEVLAFARDLKENGVVPAYLLWVDRNVQDFFQEPPQGQLVLLEFDGLQEEAGEQCQNAAVLIQKHGGTIRERNEGRGQTASRWSALYRCADKYVLTDEYKMAFTRQAEFISLFYELAGRRGVKAGLFGQVAEGKLNLVFAGVQPEHAFIEELAAALIRAGGVLAGKYDRLTGKCRSGPLAELEQRAKAAFDPKRILNRPTLQEVK</sequence>
<evidence type="ECO:0000256" key="2">
    <source>
        <dbReference type="ARBA" id="ARBA00022630"/>
    </source>
</evidence>
<dbReference type="Pfam" id="PF01565">
    <property type="entry name" value="FAD_binding_4"/>
    <property type="match status" value="1"/>
</dbReference>